<evidence type="ECO:0000256" key="3">
    <source>
        <dbReference type="RuleBase" id="RU364104"/>
    </source>
</evidence>
<evidence type="ECO:0000256" key="2">
    <source>
        <dbReference type="ARBA" id="ARBA00023157"/>
    </source>
</evidence>
<dbReference type="GO" id="GO:0005739">
    <property type="term" value="C:mitochondrion"/>
    <property type="evidence" value="ECO:0007669"/>
    <property type="project" value="UniProtKB-SubCell"/>
</dbReference>
<dbReference type="InterPro" id="IPR013892">
    <property type="entry name" value="Cyt_c_biogenesis_Cmc1-like"/>
</dbReference>
<dbReference type="Proteomes" id="UP000235965">
    <property type="component" value="Unassembled WGS sequence"/>
</dbReference>
<proteinExistence type="inferred from homology"/>
<keyword evidence="2" id="KW-1015">Disulfide bond</keyword>
<comment type="similarity">
    <text evidence="1 3">Belongs to the CMC family.</text>
</comment>
<dbReference type="FunCoup" id="A0A2J7Q993">
    <property type="interactions" value="132"/>
</dbReference>
<accession>A0A2J7Q993</accession>
<evidence type="ECO:0000313" key="4">
    <source>
        <dbReference type="EMBL" id="PNF25150.1"/>
    </source>
</evidence>
<sequence>MLTGDPEDRSLRNIEIDVLIPKKMRDKARDEICTEEVKAFTECCKNSSIFMVITCRKENTALKNCLDKWYQNEEFKNKCKEEYLDERSEFRRTGIPRKHNK</sequence>
<dbReference type="Pfam" id="PF08583">
    <property type="entry name" value="Cmc1"/>
    <property type="match status" value="1"/>
</dbReference>
<comment type="subcellular location">
    <subcellularLocation>
        <location evidence="3">Mitochondrion</location>
    </subcellularLocation>
</comment>
<organism evidence="4 5">
    <name type="scientific">Cryptotermes secundus</name>
    <dbReference type="NCBI Taxonomy" id="105785"/>
    <lineage>
        <taxon>Eukaryota</taxon>
        <taxon>Metazoa</taxon>
        <taxon>Ecdysozoa</taxon>
        <taxon>Arthropoda</taxon>
        <taxon>Hexapoda</taxon>
        <taxon>Insecta</taxon>
        <taxon>Pterygota</taxon>
        <taxon>Neoptera</taxon>
        <taxon>Polyneoptera</taxon>
        <taxon>Dictyoptera</taxon>
        <taxon>Blattodea</taxon>
        <taxon>Blattoidea</taxon>
        <taxon>Termitoidae</taxon>
        <taxon>Kalotermitidae</taxon>
        <taxon>Cryptotermitinae</taxon>
        <taxon>Cryptotermes</taxon>
    </lineage>
</organism>
<dbReference type="PANTHER" id="PTHR22977">
    <property type="entry name" value="COX ASSEMBLY MITOCHONDRIAL PROTEIN"/>
    <property type="match status" value="1"/>
</dbReference>
<dbReference type="AlphaFoldDB" id="A0A2J7Q993"/>
<dbReference type="PANTHER" id="PTHR22977:SF5">
    <property type="entry name" value="COX ASSEMBLY MITOCHONDRIAL PROTEIN HOMOLOG"/>
    <property type="match status" value="1"/>
</dbReference>
<reference evidence="4 5" key="1">
    <citation type="submission" date="2017-12" db="EMBL/GenBank/DDBJ databases">
        <title>Hemimetabolous genomes reveal molecular basis of termite eusociality.</title>
        <authorList>
            <person name="Harrison M.C."/>
            <person name="Jongepier E."/>
            <person name="Robertson H.M."/>
            <person name="Arning N."/>
            <person name="Bitard-Feildel T."/>
            <person name="Chao H."/>
            <person name="Childers C.P."/>
            <person name="Dinh H."/>
            <person name="Doddapaneni H."/>
            <person name="Dugan S."/>
            <person name="Gowin J."/>
            <person name="Greiner C."/>
            <person name="Han Y."/>
            <person name="Hu H."/>
            <person name="Hughes D.S.T."/>
            <person name="Huylmans A.-K."/>
            <person name="Kemena C."/>
            <person name="Kremer L.P.M."/>
            <person name="Lee S.L."/>
            <person name="Lopez-Ezquerra A."/>
            <person name="Mallet L."/>
            <person name="Monroy-Kuhn J.M."/>
            <person name="Moser A."/>
            <person name="Murali S.C."/>
            <person name="Muzny D.M."/>
            <person name="Otani S."/>
            <person name="Piulachs M.-D."/>
            <person name="Poelchau M."/>
            <person name="Qu J."/>
            <person name="Schaub F."/>
            <person name="Wada-Katsumata A."/>
            <person name="Worley K.C."/>
            <person name="Xie Q."/>
            <person name="Ylla G."/>
            <person name="Poulsen M."/>
            <person name="Gibbs R.A."/>
            <person name="Schal C."/>
            <person name="Richards S."/>
            <person name="Belles X."/>
            <person name="Korb J."/>
            <person name="Bornberg-Bauer E."/>
        </authorList>
    </citation>
    <scope>NUCLEOTIDE SEQUENCE [LARGE SCALE GENOMIC DNA]</scope>
    <source>
        <tissue evidence="4">Whole body</tissue>
    </source>
</reference>
<keyword evidence="3" id="KW-0496">Mitochondrion</keyword>
<protein>
    <recommendedName>
        <fullName evidence="3">COX assembly mitochondrial protein</fullName>
    </recommendedName>
</protein>
<dbReference type="InParanoid" id="A0A2J7Q993"/>
<name>A0A2J7Q993_9NEOP</name>
<keyword evidence="5" id="KW-1185">Reference proteome</keyword>
<dbReference type="OrthoDB" id="6224010at2759"/>
<dbReference type="STRING" id="105785.A0A2J7Q993"/>
<evidence type="ECO:0000256" key="1">
    <source>
        <dbReference type="ARBA" id="ARBA00007347"/>
    </source>
</evidence>
<gene>
    <name evidence="4" type="primary">CMC1</name>
    <name evidence="4" type="ORF">B7P43_G01997</name>
</gene>
<dbReference type="EMBL" id="NEVH01016943">
    <property type="protein sequence ID" value="PNF25150.1"/>
    <property type="molecule type" value="Genomic_DNA"/>
</dbReference>
<comment type="caution">
    <text evidence="4">The sequence shown here is derived from an EMBL/GenBank/DDBJ whole genome shotgun (WGS) entry which is preliminary data.</text>
</comment>
<dbReference type="PROSITE" id="PS51808">
    <property type="entry name" value="CHCH"/>
    <property type="match status" value="1"/>
</dbReference>
<evidence type="ECO:0000313" key="5">
    <source>
        <dbReference type="Proteomes" id="UP000235965"/>
    </source>
</evidence>